<evidence type="ECO:0000313" key="1">
    <source>
        <dbReference type="EMBL" id="QJC56729.1"/>
    </source>
</evidence>
<dbReference type="KEGG" id="pvac:HC248_02039"/>
<dbReference type="RefSeq" id="WP_202882363.1">
    <property type="nucleotide sequence ID" value="NZ_CP051461.1"/>
</dbReference>
<organism evidence="1 2">
    <name type="scientific">Polaromonas vacuolata</name>
    <dbReference type="NCBI Taxonomy" id="37448"/>
    <lineage>
        <taxon>Bacteria</taxon>
        <taxon>Pseudomonadati</taxon>
        <taxon>Pseudomonadota</taxon>
        <taxon>Betaproteobacteria</taxon>
        <taxon>Burkholderiales</taxon>
        <taxon>Comamonadaceae</taxon>
        <taxon>Polaromonas</taxon>
    </lineage>
</organism>
<accession>A0A6H2HA32</accession>
<sequence length="134" mass="14883">MLSIGVFGEAKQATRLASNLSDAIESHQWAANVRVNDPCDLNFLIGLSSLTSENQDWRTHLVSAGLPFHVLYGLPDECLNQAIGVIDWQLEKDDVIARKPMLAGKPWVWLCDKCSDPVCEHRLLSDLIAARART</sequence>
<reference evidence="1 2" key="1">
    <citation type="submission" date="2020-04" db="EMBL/GenBank/DDBJ databases">
        <title>Complete genome of a Psychrophilic, Marine, Gas Vacuolate Bacterium Polaromonas vacuolata KCTC 22033T.</title>
        <authorList>
            <person name="Hwang K."/>
            <person name="Kim K.M."/>
        </authorList>
    </citation>
    <scope>NUCLEOTIDE SEQUENCE [LARGE SCALE GENOMIC DNA]</scope>
    <source>
        <strain evidence="1 2">KCTC 22033</strain>
    </source>
</reference>
<evidence type="ECO:0000313" key="2">
    <source>
        <dbReference type="Proteomes" id="UP000502041"/>
    </source>
</evidence>
<dbReference type="EMBL" id="CP051461">
    <property type="protein sequence ID" value="QJC56729.1"/>
    <property type="molecule type" value="Genomic_DNA"/>
</dbReference>
<dbReference type="AlphaFoldDB" id="A0A6H2HA32"/>
<gene>
    <name evidence="1" type="ORF">HC248_02039</name>
</gene>
<keyword evidence="2" id="KW-1185">Reference proteome</keyword>
<name>A0A6H2HA32_9BURK</name>
<proteinExistence type="predicted"/>
<protein>
    <submittedName>
        <fullName evidence="1">Uncharacterized protein</fullName>
    </submittedName>
</protein>
<dbReference type="Proteomes" id="UP000502041">
    <property type="component" value="Chromosome"/>
</dbReference>